<proteinExistence type="predicted"/>
<comment type="caution">
    <text evidence="7">The sequence shown here is derived from an EMBL/GenBank/DDBJ whole genome shotgun (WGS) entry which is preliminary data.</text>
</comment>
<keyword evidence="2 6" id="KW-0812">Transmembrane</keyword>
<protein>
    <submittedName>
        <fullName evidence="7">Uncharacterized protein</fullName>
    </submittedName>
</protein>
<dbReference type="Proteomes" id="UP000828390">
    <property type="component" value="Unassembled WGS sequence"/>
</dbReference>
<dbReference type="InterPro" id="IPR050579">
    <property type="entry name" value="PMP-22/EMP/MP20-like"/>
</dbReference>
<dbReference type="PANTHER" id="PTHR10671">
    <property type="entry name" value="EPITHELIAL MEMBRANE PROTEIN-RELATED"/>
    <property type="match status" value="1"/>
</dbReference>
<dbReference type="Gene3D" id="1.20.140.150">
    <property type="match status" value="1"/>
</dbReference>
<keyword evidence="8" id="KW-1185">Reference proteome</keyword>
<accession>A0A9D4KHV9</accession>
<gene>
    <name evidence="7" type="ORF">DPMN_112841</name>
</gene>
<evidence type="ECO:0000256" key="5">
    <source>
        <dbReference type="SAM" id="MobiDB-lite"/>
    </source>
</evidence>
<feature type="transmembrane region" description="Helical" evidence="6">
    <location>
        <begin position="102"/>
        <end position="126"/>
    </location>
</feature>
<feature type="compositionally biased region" description="Basic and acidic residues" evidence="5">
    <location>
        <begin position="284"/>
        <end position="310"/>
    </location>
</feature>
<keyword evidence="4 6" id="KW-0472">Membrane</keyword>
<dbReference type="EMBL" id="JAIWYP010000004">
    <property type="protein sequence ID" value="KAH3839411.1"/>
    <property type="molecule type" value="Genomic_DNA"/>
</dbReference>
<comment type="subcellular location">
    <subcellularLocation>
        <location evidence="1">Membrane</location>
        <topology evidence="1">Multi-pass membrane protein</topology>
    </subcellularLocation>
</comment>
<dbReference type="AlphaFoldDB" id="A0A9D4KHV9"/>
<dbReference type="OrthoDB" id="6090723at2759"/>
<evidence type="ECO:0000256" key="4">
    <source>
        <dbReference type="ARBA" id="ARBA00023136"/>
    </source>
</evidence>
<dbReference type="InterPro" id="IPR004031">
    <property type="entry name" value="PMP22/EMP/MP20/Claudin"/>
</dbReference>
<organism evidence="7 8">
    <name type="scientific">Dreissena polymorpha</name>
    <name type="common">Zebra mussel</name>
    <name type="synonym">Mytilus polymorpha</name>
    <dbReference type="NCBI Taxonomy" id="45954"/>
    <lineage>
        <taxon>Eukaryota</taxon>
        <taxon>Metazoa</taxon>
        <taxon>Spiralia</taxon>
        <taxon>Lophotrochozoa</taxon>
        <taxon>Mollusca</taxon>
        <taxon>Bivalvia</taxon>
        <taxon>Autobranchia</taxon>
        <taxon>Heteroconchia</taxon>
        <taxon>Euheterodonta</taxon>
        <taxon>Imparidentia</taxon>
        <taxon>Neoheterodontei</taxon>
        <taxon>Myida</taxon>
        <taxon>Dreissenoidea</taxon>
        <taxon>Dreissenidae</taxon>
        <taxon>Dreissena</taxon>
    </lineage>
</organism>
<evidence type="ECO:0000313" key="7">
    <source>
        <dbReference type="EMBL" id="KAH3839411.1"/>
    </source>
</evidence>
<sequence>MFSGRNEKPTVALFWLLVASIIFLGLVLHIVGFSTNEWIKADTISMGLWRACSDSACFSMDSIPLNDWMKAVQAMASLGVIHGFIALVMVLTVLVSPRRFHLLKGVCVCSTLAGCVVLIGIIVYGAESETDSLGYSFGLSCAGGSLMLIAGVMLILNMCTTSNSRPQIYGVQYPMTGKPIYEPSYPQELHAGVVLDNKPNIYPDDRMSRVSERPTWNERFDRFERRNRSVDDFGARKDRYENFDRMANRLYQSGRFDASPYVDDRFRREDALRRYESLSYYPRPDKRIAEQSPRLNERYEPFQRPNDRFELQPGPVDRFEPPPRFHGQNDLPRGIESRYDQPRTDGLIYSPLRSEQAPRNVDRSAELPQLYNGRYVPPSRYDEMPRQVDRLDDLPRRYDQVASSQYRYDRY</sequence>
<dbReference type="PANTHER" id="PTHR10671:SF108">
    <property type="entry name" value="CLAUDIN FAMILY PROTEIN-RELATED"/>
    <property type="match status" value="1"/>
</dbReference>
<feature type="transmembrane region" description="Helical" evidence="6">
    <location>
        <begin position="74"/>
        <end position="95"/>
    </location>
</feature>
<evidence type="ECO:0000256" key="6">
    <source>
        <dbReference type="SAM" id="Phobius"/>
    </source>
</evidence>
<dbReference type="GO" id="GO:0005886">
    <property type="term" value="C:plasma membrane"/>
    <property type="evidence" value="ECO:0007669"/>
    <property type="project" value="TreeGrafter"/>
</dbReference>
<feature type="transmembrane region" description="Helical" evidence="6">
    <location>
        <begin position="12"/>
        <end position="31"/>
    </location>
</feature>
<dbReference type="Pfam" id="PF00822">
    <property type="entry name" value="PMP22_Claudin"/>
    <property type="match status" value="1"/>
</dbReference>
<feature type="transmembrane region" description="Helical" evidence="6">
    <location>
        <begin position="132"/>
        <end position="156"/>
    </location>
</feature>
<reference evidence="7" key="2">
    <citation type="submission" date="2020-11" db="EMBL/GenBank/DDBJ databases">
        <authorList>
            <person name="McCartney M.A."/>
            <person name="Auch B."/>
            <person name="Kono T."/>
            <person name="Mallez S."/>
            <person name="Becker A."/>
            <person name="Gohl D.M."/>
            <person name="Silverstein K.A.T."/>
            <person name="Koren S."/>
            <person name="Bechman K.B."/>
            <person name="Herman A."/>
            <person name="Abrahante J.E."/>
            <person name="Garbe J."/>
        </authorList>
    </citation>
    <scope>NUCLEOTIDE SEQUENCE</scope>
    <source>
        <strain evidence="7">Duluth1</strain>
        <tissue evidence="7">Whole animal</tissue>
    </source>
</reference>
<name>A0A9D4KHV9_DREPO</name>
<evidence type="ECO:0000256" key="3">
    <source>
        <dbReference type="ARBA" id="ARBA00022989"/>
    </source>
</evidence>
<feature type="region of interest" description="Disordered" evidence="5">
    <location>
        <begin position="284"/>
        <end position="345"/>
    </location>
</feature>
<reference evidence="7" key="1">
    <citation type="journal article" date="2019" name="bioRxiv">
        <title>The Genome of the Zebra Mussel, Dreissena polymorpha: A Resource for Invasive Species Research.</title>
        <authorList>
            <person name="McCartney M.A."/>
            <person name="Auch B."/>
            <person name="Kono T."/>
            <person name="Mallez S."/>
            <person name="Zhang Y."/>
            <person name="Obille A."/>
            <person name="Becker A."/>
            <person name="Abrahante J.E."/>
            <person name="Garbe J."/>
            <person name="Badalamenti J.P."/>
            <person name="Herman A."/>
            <person name="Mangelson H."/>
            <person name="Liachko I."/>
            <person name="Sullivan S."/>
            <person name="Sone E.D."/>
            <person name="Koren S."/>
            <person name="Silverstein K.A.T."/>
            <person name="Beckman K.B."/>
            <person name="Gohl D.M."/>
        </authorList>
    </citation>
    <scope>NUCLEOTIDE SEQUENCE</scope>
    <source>
        <strain evidence="7">Duluth1</strain>
        <tissue evidence="7">Whole animal</tissue>
    </source>
</reference>
<keyword evidence="3 6" id="KW-1133">Transmembrane helix</keyword>
<evidence type="ECO:0000256" key="1">
    <source>
        <dbReference type="ARBA" id="ARBA00004141"/>
    </source>
</evidence>
<feature type="compositionally biased region" description="Basic and acidic residues" evidence="5">
    <location>
        <begin position="333"/>
        <end position="343"/>
    </location>
</feature>
<evidence type="ECO:0000256" key="2">
    <source>
        <dbReference type="ARBA" id="ARBA00022692"/>
    </source>
</evidence>
<evidence type="ECO:0000313" key="8">
    <source>
        <dbReference type="Proteomes" id="UP000828390"/>
    </source>
</evidence>